<feature type="transmembrane region" description="Helical" evidence="7">
    <location>
        <begin position="391"/>
        <end position="413"/>
    </location>
</feature>
<sequence length="526" mass="56613">MSRWTAIDLVVIAGYLALVLAVGVWAGRRERDAGDYFLAGRALPWYLIGFSLFASNMSGASFVGLIGASYSHGMVVFNYEWTATLVLIVLAVFMLPVFLRARLFTVPEYLEARFDRRSRWVFALFTIVTLLFIDMAGALYAGGIVISTVFPELGLWRTSAGLAIVAGLYTLVGGLRAVVVTDALQAVLIILGAVLILVFGLREAGGWDAVTDSLDAAKLALIRPADDGFLPWPGILGVLLLGFYYWSLNQYFVQRALAARSLDEGRKGALFGGLLKLPNVFLMVMPGLIALHLFPELENPDRAFPALAFELLPVGLRGLVLTALVAAIMSSLDSAMNAAASLLTMDFVRGLRPRTPGPALLVIGRAFTGLLIVVAALYAPLIQRFGSLFEYFQSTLAYLVPPIVAVYLGGLFIRRLPRSAAFPALLGGLGVGMVLFLVKEVTGLWARLGLPALHFTYMAVGMFALAALLMAAAARAAPAQPPASPAASFQRSDLASDTPGEAWYRDYRYQAAALCLLMLAAIGMFL</sequence>
<keyword evidence="9" id="KW-1185">Reference proteome</keyword>
<feature type="transmembrane region" description="Helical" evidence="7">
    <location>
        <begin position="450"/>
        <end position="474"/>
    </location>
</feature>
<dbReference type="GO" id="GO:0005886">
    <property type="term" value="C:plasma membrane"/>
    <property type="evidence" value="ECO:0007669"/>
    <property type="project" value="TreeGrafter"/>
</dbReference>
<name>A0A369TBP2_9PROT</name>
<feature type="transmembrane region" description="Helical" evidence="7">
    <location>
        <begin position="6"/>
        <end position="25"/>
    </location>
</feature>
<dbReference type="PANTHER" id="PTHR11819">
    <property type="entry name" value="SOLUTE CARRIER FAMILY 5"/>
    <property type="match status" value="1"/>
</dbReference>
<keyword evidence="5 7" id="KW-0472">Membrane</keyword>
<feature type="transmembrane region" description="Helical" evidence="7">
    <location>
        <begin position="154"/>
        <end position="172"/>
    </location>
</feature>
<feature type="transmembrane region" description="Helical" evidence="7">
    <location>
        <begin position="269"/>
        <end position="294"/>
    </location>
</feature>
<feature type="transmembrane region" description="Helical" evidence="7">
    <location>
        <begin position="229"/>
        <end position="248"/>
    </location>
</feature>
<dbReference type="EMBL" id="QPMH01000009">
    <property type="protein sequence ID" value="RDD61815.1"/>
    <property type="molecule type" value="Genomic_DNA"/>
</dbReference>
<gene>
    <name evidence="8" type="ORF">DRB17_11555</name>
</gene>
<evidence type="ECO:0000256" key="1">
    <source>
        <dbReference type="ARBA" id="ARBA00004141"/>
    </source>
</evidence>
<dbReference type="InterPro" id="IPR001734">
    <property type="entry name" value="Na/solute_symporter"/>
</dbReference>
<evidence type="ECO:0000256" key="6">
    <source>
        <dbReference type="RuleBase" id="RU362091"/>
    </source>
</evidence>
<evidence type="ECO:0000256" key="3">
    <source>
        <dbReference type="ARBA" id="ARBA00022692"/>
    </source>
</evidence>
<dbReference type="Pfam" id="PF00474">
    <property type="entry name" value="SSF"/>
    <property type="match status" value="1"/>
</dbReference>
<evidence type="ECO:0000256" key="2">
    <source>
        <dbReference type="ARBA" id="ARBA00006434"/>
    </source>
</evidence>
<comment type="caution">
    <text evidence="8">The sequence shown here is derived from an EMBL/GenBank/DDBJ whole genome shotgun (WGS) entry which is preliminary data.</text>
</comment>
<dbReference type="AlphaFoldDB" id="A0A369TBP2"/>
<feature type="transmembrane region" description="Helical" evidence="7">
    <location>
        <begin position="120"/>
        <end position="142"/>
    </location>
</feature>
<dbReference type="Gene3D" id="1.20.1730.10">
    <property type="entry name" value="Sodium/glucose cotransporter"/>
    <property type="match status" value="1"/>
</dbReference>
<dbReference type="Proteomes" id="UP000253941">
    <property type="component" value="Unassembled WGS sequence"/>
</dbReference>
<dbReference type="GO" id="GO:0005412">
    <property type="term" value="F:D-glucose:sodium symporter activity"/>
    <property type="evidence" value="ECO:0007669"/>
    <property type="project" value="TreeGrafter"/>
</dbReference>
<accession>A0A369TBP2</accession>
<dbReference type="InterPro" id="IPR038377">
    <property type="entry name" value="Na/Glc_symporter_sf"/>
</dbReference>
<comment type="similarity">
    <text evidence="2 6">Belongs to the sodium:solute symporter (SSF) (TC 2.A.21) family.</text>
</comment>
<evidence type="ECO:0000256" key="5">
    <source>
        <dbReference type="ARBA" id="ARBA00023136"/>
    </source>
</evidence>
<evidence type="ECO:0000313" key="8">
    <source>
        <dbReference type="EMBL" id="RDD61815.1"/>
    </source>
</evidence>
<reference evidence="8 9" key="1">
    <citation type="submission" date="2018-07" db="EMBL/GenBank/DDBJ databases">
        <title>Venubactetium sediminum gen. nov., sp. nov., isolated from a marine solar saltern.</title>
        <authorList>
            <person name="Wang S."/>
        </authorList>
    </citation>
    <scope>NUCLEOTIDE SEQUENCE [LARGE SCALE GENOMIC DNA]</scope>
    <source>
        <strain evidence="8 9">WD2A32</strain>
    </source>
</reference>
<proteinExistence type="inferred from homology"/>
<organism evidence="8 9">
    <name type="scientific">Ferruginivarius sediminum</name>
    <dbReference type="NCBI Taxonomy" id="2661937"/>
    <lineage>
        <taxon>Bacteria</taxon>
        <taxon>Pseudomonadati</taxon>
        <taxon>Pseudomonadota</taxon>
        <taxon>Alphaproteobacteria</taxon>
        <taxon>Rhodospirillales</taxon>
        <taxon>Rhodospirillaceae</taxon>
        <taxon>Ferruginivarius</taxon>
    </lineage>
</organism>
<keyword evidence="4 7" id="KW-1133">Transmembrane helix</keyword>
<evidence type="ECO:0000313" key="9">
    <source>
        <dbReference type="Proteomes" id="UP000253941"/>
    </source>
</evidence>
<evidence type="ECO:0000256" key="4">
    <source>
        <dbReference type="ARBA" id="ARBA00022989"/>
    </source>
</evidence>
<dbReference type="RefSeq" id="WP_114582357.1">
    <property type="nucleotide sequence ID" value="NZ_QPMH01000009.1"/>
</dbReference>
<dbReference type="PANTHER" id="PTHR11819:SF195">
    <property type="entry name" value="SODIUM_GLUCOSE COTRANSPORTER 4"/>
    <property type="match status" value="1"/>
</dbReference>
<dbReference type="PROSITE" id="PS50283">
    <property type="entry name" value="NA_SOLUT_SYMP_3"/>
    <property type="match status" value="1"/>
</dbReference>
<feature type="transmembrane region" description="Helical" evidence="7">
    <location>
        <begin position="81"/>
        <end position="99"/>
    </location>
</feature>
<evidence type="ECO:0000256" key="7">
    <source>
        <dbReference type="SAM" id="Phobius"/>
    </source>
</evidence>
<feature type="transmembrane region" description="Helical" evidence="7">
    <location>
        <begin position="314"/>
        <end position="336"/>
    </location>
</feature>
<comment type="subcellular location">
    <subcellularLocation>
        <location evidence="1">Membrane</location>
        <topology evidence="1">Multi-pass membrane protein</topology>
    </subcellularLocation>
</comment>
<feature type="transmembrane region" description="Helical" evidence="7">
    <location>
        <begin position="45"/>
        <end position="69"/>
    </location>
</feature>
<keyword evidence="3 7" id="KW-0812">Transmembrane</keyword>
<feature type="transmembrane region" description="Helical" evidence="7">
    <location>
        <begin position="179"/>
        <end position="201"/>
    </location>
</feature>
<feature type="transmembrane region" description="Helical" evidence="7">
    <location>
        <begin position="420"/>
        <end position="438"/>
    </location>
</feature>
<protein>
    <submittedName>
        <fullName evidence="8">SSS family solute/sodium (Na+) symporter</fullName>
    </submittedName>
</protein>
<feature type="transmembrane region" description="Helical" evidence="7">
    <location>
        <begin position="357"/>
        <end position="379"/>
    </location>
</feature>
<dbReference type="NCBIfam" id="TIGR00813">
    <property type="entry name" value="sss"/>
    <property type="match status" value="1"/>
</dbReference>